<evidence type="ECO:0000313" key="2">
    <source>
        <dbReference type="Proteomes" id="UP000017404"/>
    </source>
</evidence>
<sequence>MERNPIIFLNIDNEDKLYSFNFESRELDQSNISKNQRASNGYGLYAEVDKQRKLVAIFGCGDFIYFLFDRALYRLDDESLTVSQKDGFLKNTFQLFINGQKKIDIRYKQIWDIDNDVFLDVKDWLDIKPREKLLFKLSKYAEFLKEENLERRCDVSWHKELGI</sequence>
<proteinExistence type="predicted"/>
<dbReference type="EMBL" id="AYEV01000001">
    <property type="protein sequence ID" value="ESK57493.1"/>
    <property type="molecule type" value="Genomic_DNA"/>
</dbReference>
<dbReference type="OrthoDB" id="9899515at2"/>
<protein>
    <submittedName>
        <fullName evidence="1">Uncharacterized protein</fullName>
    </submittedName>
</protein>
<evidence type="ECO:0000313" key="1">
    <source>
        <dbReference type="EMBL" id="ESK57493.1"/>
    </source>
</evidence>
<accession>V2URZ1</accession>
<dbReference type="RefSeq" id="WP_018677020.1">
    <property type="nucleotide sequence ID" value="NZ_AYEV01000001.1"/>
</dbReference>
<name>V2URZ1_9GAMM</name>
<organism evidence="1 2">
    <name type="scientific">Acinetobacter tjernbergiae DSM 14971 = CIP 107465</name>
    <dbReference type="NCBI Taxonomy" id="1120928"/>
    <lineage>
        <taxon>Bacteria</taxon>
        <taxon>Pseudomonadati</taxon>
        <taxon>Pseudomonadota</taxon>
        <taxon>Gammaproteobacteria</taxon>
        <taxon>Moraxellales</taxon>
        <taxon>Moraxellaceae</taxon>
        <taxon>Acinetobacter</taxon>
    </lineage>
</organism>
<keyword evidence="2" id="KW-1185">Reference proteome</keyword>
<dbReference type="eggNOG" id="ENOG503032J">
    <property type="taxonomic scope" value="Bacteria"/>
</dbReference>
<dbReference type="AlphaFoldDB" id="V2URZ1"/>
<dbReference type="PATRIC" id="fig|1120928.5.peg.28"/>
<reference evidence="1 2" key="1">
    <citation type="submission" date="2013-10" db="EMBL/GenBank/DDBJ databases">
        <title>The Genome Sequence of Acinetobacter tjernbergiae CIP107465.</title>
        <authorList>
            <consortium name="The Broad Institute Genomics Platform"/>
            <consortium name="The Broad Institute Genome Sequencing Center for Infectious Disease"/>
            <person name="Cerqueira G."/>
            <person name="Feldgarden M."/>
            <person name="Courvalin P."/>
            <person name="Grillot-Courvalin C."/>
            <person name="Clermont D."/>
            <person name="Rocha E."/>
            <person name="Yoon E.-J."/>
            <person name="Nemec A."/>
            <person name="Young S.K."/>
            <person name="Zeng Q."/>
            <person name="Gargeya S."/>
            <person name="Fitzgerald M."/>
            <person name="Abouelleil A."/>
            <person name="Alvarado L."/>
            <person name="Berlin A.M."/>
            <person name="Chapman S.B."/>
            <person name="Gainer-Dewar J."/>
            <person name="Goldberg J."/>
            <person name="Gnerre S."/>
            <person name="Griggs A."/>
            <person name="Gujja S."/>
            <person name="Hansen M."/>
            <person name="Howarth C."/>
            <person name="Imamovic A."/>
            <person name="Ireland A."/>
            <person name="Larimer J."/>
            <person name="McCowan C."/>
            <person name="Murphy C."/>
            <person name="Pearson M."/>
            <person name="Poon T.W."/>
            <person name="Priest M."/>
            <person name="Roberts A."/>
            <person name="Saif S."/>
            <person name="Shea T."/>
            <person name="Sykes S."/>
            <person name="Wortman J."/>
            <person name="Nusbaum C."/>
            <person name="Birren B."/>
        </authorList>
    </citation>
    <scope>NUCLEOTIDE SEQUENCE [LARGE SCALE GENOMIC DNA]</scope>
    <source>
        <strain evidence="1 2">CIP 107465</strain>
    </source>
</reference>
<dbReference type="Proteomes" id="UP000017404">
    <property type="component" value="Unassembled WGS sequence"/>
</dbReference>
<comment type="caution">
    <text evidence="1">The sequence shown here is derived from an EMBL/GenBank/DDBJ whole genome shotgun (WGS) entry which is preliminary data.</text>
</comment>
<gene>
    <name evidence="1" type="ORF">F990_00029</name>
</gene>